<feature type="transmembrane region" description="Helical" evidence="7">
    <location>
        <begin position="358"/>
        <end position="379"/>
    </location>
</feature>
<proteinExistence type="predicted"/>
<keyword evidence="5 7" id="KW-0472">Membrane</keyword>
<comment type="subcellular location">
    <subcellularLocation>
        <location evidence="1">Membrane</location>
        <topology evidence="1">Multi-pass membrane protein</topology>
    </subcellularLocation>
</comment>
<dbReference type="EMBL" id="BRXX01000220">
    <property type="protein sequence ID" value="GMH98550.1"/>
    <property type="molecule type" value="Genomic_DNA"/>
</dbReference>
<feature type="transmembrane region" description="Helical" evidence="7">
    <location>
        <begin position="289"/>
        <end position="315"/>
    </location>
</feature>
<feature type="region of interest" description="Disordered" evidence="6">
    <location>
        <begin position="467"/>
        <end position="504"/>
    </location>
</feature>
<dbReference type="PANTHER" id="PTHR21229">
    <property type="entry name" value="LUNG SEVEN TRANSMEMBRANE RECEPTOR"/>
    <property type="match status" value="1"/>
</dbReference>
<dbReference type="InterPro" id="IPR053937">
    <property type="entry name" value="GOST_TM"/>
</dbReference>
<accession>A0A9W7C2L9</accession>
<keyword evidence="2 7" id="KW-0812">Transmembrane</keyword>
<name>A0A9W7C2L9_9STRA</name>
<evidence type="ECO:0000256" key="2">
    <source>
        <dbReference type="ARBA" id="ARBA00022692"/>
    </source>
</evidence>
<evidence type="ECO:0000313" key="9">
    <source>
        <dbReference type="EMBL" id="GMH98550.1"/>
    </source>
</evidence>
<evidence type="ECO:0000256" key="1">
    <source>
        <dbReference type="ARBA" id="ARBA00004141"/>
    </source>
</evidence>
<feature type="transmembrane region" description="Helical" evidence="7">
    <location>
        <begin position="439"/>
        <end position="456"/>
    </location>
</feature>
<dbReference type="GO" id="GO:0016020">
    <property type="term" value="C:membrane"/>
    <property type="evidence" value="ECO:0007669"/>
    <property type="project" value="UniProtKB-SubCell"/>
</dbReference>
<keyword evidence="4 7" id="KW-1133">Transmembrane helix</keyword>
<evidence type="ECO:0000256" key="4">
    <source>
        <dbReference type="ARBA" id="ARBA00022989"/>
    </source>
</evidence>
<evidence type="ECO:0000259" key="8">
    <source>
        <dbReference type="Pfam" id="PF06814"/>
    </source>
</evidence>
<evidence type="ECO:0000256" key="5">
    <source>
        <dbReference type="ARBA" id="ARBA00023136"/>
    </source>
</evidence>
<evidence type="ECO:0000313" key="10">
    <source>
        <dbReference type="Proteomes" id="UP001165160"/>
    </source>
</evidence>
<comment type="caution">
    <text evidence="9">The sequence shown here is derived from an EMBL/GenBank/DDBJ whole genome shotgun (WGS) entry which is preliminary data.</text>
</comment>
<sequence length="504" mass="57716">MALLSALLNCRNPNRLPNRLLRNALSLLFLFLTFDNAFCFSAHDSYSLTRQKTHLISFTPTGFGFAPGGTANLTSLSFYIAGNTDTKWNAYFLLRRYDNEERYLEEYSLAEDNKLCMATDESRMDDTDVVLDMSDPTKWQTARTVTTTFTDESQGLYFLTFQRCEPKGEGDADAIHKLSLKFHHHFCNSSPDGQCNDHLSEGEQPLPTLYTCFGFAYTLSLFLWSYTIRKAKASESTSTLSRTIRKDIKVHHVHHVMTFLLVVKVMTVYCDALRWHYIRWTGSGEAWSVFFYFFSFLKGMMLFLVILLIGSGWSFVKPFLSDKEKKIVFVVLALQVFDNIAILALSGQTEGTGSYITWSQILHLVDLVCCAAVIFPIFWQIRRLEDAVAADELAEHSIRKLTLFKQFYQLVVAYIYFTRIIALLIATNLGYRHAWLQEFMSEGVTLMFYMLVGYKFRPIEKNPYLQVKGDSDDEDEGLNLEEFGLNEGDDEDEMSNPSTGPNAL</sequence>
<protein>
    <recommendedName>
        <fullName evidence="8">GOST seven transmembrane domain-containing protein</fullName>
    </recommendedName>
</protein>
<feature type="transmembrane region" description="Helical" evidence="7">
    <location>
        <begin position="327"/>
        <end position="346"/>
    </location>
</feature>
<dbReference type="AlphaFoldDB" id="A0A9W7C2L9"/>
<dbReference type="GO" id="GO:0005794">
    <property type="term" value="C:Golgi apparatus"/>
    <property type="evidence" value="ECO:0007669"/>
    <property type="project" value="TreeGrafter"/>
</dbReference>
<evidence type="ECO:0000256" key="7">
    <source>
        <dbReference type="SAM" id="Phobius"/>
    </source>
</evidence>
<dbReference type="PANTHER" id="PTHR21229:SF2">
    <property type="entry name" value="RE59932P"/>
    <property type="match status" value="1"/>
</dbReference>
<keyword evidence="10" id="KW-1185">Reference proteome</keyword>
<evidence type="ECO:0000256" key="3">
    <source>
        <dbReference type="ARBA" id="ARBA00022729"/>
    </source>
</evidence>
<keyword evidence="3" id="KW-0732">Signal</keyword>
<dbReference type="Proteomes" id="UP001165160">
    <property type="component" value="Unassembled WGS sequence"/>
</dbReference>
<feature type="domain" description="GOST seven transmembrane" evidence="8">
    <location>
        <begin position="205"/>
        <end position="463"/>
    </location>
</feature>
<reference evidence="10" key="1">
    <citation type="journal article" date="2023" name="Commun. Biol.">
        <title>Genome analysis of Parmales, the sister group of diatoms, reveals the evolutionary specialization of diatoms from phago-mixotrophs to photoautotrophs.</title>
        <authorList>
            <person name="Ban H."/>
            <person name="Sato S."/>
            <person name="Yoshikawa S."/>
            <person name="Yamada K."/>
            <person name="Nakamura Y."/>
            <person name="Ichinomiya M."/>
            <person name="Sato N."/>
            <person name="Blanc-Mathieu R."/>
            <person name="Endo H."/>
            <person name="Kuwata A."/>
            <person name="Ogata H."/>
        </authorList>
    </citation>
    <scope>NUCLEOTIDE SEQUENCE [LARGE SCALE GENOMIC DNA]</scope>
    <source>
        <strain evidence="10">NIES 3699</strain>
    </source>
</reference>
<feature type="transmembrane region" description="Helical" evidence="7">
    <location>
        <begin position="407"/>
        <end position="427"/>
    </location>
</feature>
<feature type="compositionally biased region" description="Polar residues" evidence="6">
    <location>
        <begin position="495"/>
        <end position="504"/>
    </location>
</feature>
<dbReference type="InterPro" id="IPR009637">
    <property type="entry name" value="GPR107/GPR108-like"/>
</dbReference>
<dbReference type="Pfam" id="PF06814">
    <property type="entry name" value="GOST_TM"/>
    <property type="match status" value="1"/>
</dbReference>
<organism evidence="9 10">
    <name type="scientific">Triparma verrucosa</name>
    <dbReference type="NCBI Taxonomy" id="1606542"/>
    <lineage>
        <taxon>Eukaryota</taxon>
        <taxon>Sar</taxon>
        <taxon>Stramenopiles</taxon>
        <taxon>Ochrophyta</taxon>
        <taxon>Bolidophyceae</taxon>
        <taxon>Parmales</taxon>
        <taxon>Triparmaceae</taxon>
        <taxon>Triparma</taxon>
    </lineage>
</organism>
<feature type="transmembrane region" description="Helical" evidence="7">
    <location>
        <begin position="250"/>
        <end position="269"/>
    </location>
</feature>
<feature type="transmembrane region" description="Helical" evidence="7">
    <location>
        <begin position="208"/>
        <end position="229"/>
    </location>
</feature>
<gene>
    <name evidence="9" type="ORF">TrVE_jg5857</name>
</gene>
<evidence type="ECO:0000256" key="6">
    <source>
        <dbReference type="SAM" id="MobiDB-lite"/>
    </source>
</evidence>